<name>A0ABW5KC46_9SPHI</name>
<dbReference type="Pfam" id="PF05656">
    <property type="entry name" value="DUF805"/>
    <property type="match status" value="1"/>
</dbReference>
<evidence type="ECO:0000313" key="4">
    <source>
        <dbReference type="Proteomes" id="UP001597545"/>
    </source>
</evidence>
<dbReference type="Proteomes" id="UP001597545">
    <property type="component" value="Unassembled WGS sequence"/>
</dbReference>
<protein>
    <submittedName>
        <fullName evidence="3">DUF805 domain-containing protein</fullName>
    </submittedName>
</protein>
<keyword evidence="2" id="KW-0472">Membrane</keyword>
<sequence>MEWYFNVVRDNYANFSGRARRKEFWMFALFNFIIGSVILRLLDNLLGLTYGGSDVYGSYAAYAEQGILSSIYSLVVLIPSLAVAVRRLHDTGKSGWFLLLLLIPCVGWAILLYFYIVEGDRETNQYGPDPKMEEHNHPFGNVPPPPTPNPNP</sequence>
<dbReference type="InterPro" id="IPR008523">
    <property type="entry name" value="DUF805"/>
</dbReference>
<dbReference type="PANTHER" id="PTHR34980:SF2">
    <property type="entry name" value="INNER MEMBRANE PROTEIN YHAH-RELATED"/>
    <property type="match status" value="1"/>
</dbReference>
<evidence type="ECO:0000256" key="1">
    <source>
        <dbReference type="SAM" id="MobiDB-lite"/>
    </source>
</evidence>
<keyword evidence="4" id="KW-1185">Reference proteome</keyword>
<organism evidence="3 4">
    <name type="scientific">Sphingobacterium suaedae</name>
    <dbReference type="NCBI Taxonomy" id="1686402"/>
    <lineage>
        <taxon>Bacteria</taxon>
        <taxon>Pseudomonadati</taxon>
        <taxon>Bacteroidota</taxon>
        <taxon>Sphingobacteriia</taxon>
        <taxon>Sphingobacteriales</taxon>
        <taxon>Sphingobacteriaceae</taxon>
        <taxon>Sphingobacterium</taxon>
    </lineage>
</organism>
<evidence type="ECO:0000313" key="3">
    <source>
        <dbReference type="EMBL" id="MFD2546502.1"/>
    </source>
</evidence>
<accession>A0ABW5KC46</accession>
<evidence type="ECO:0000256" key="2">
    <source>
        <dbReference type="SAM" id="Phobius"/>
    </source>
</evidence>
<keyword evidence="2" id="KW-0812">Transmembrane</keyword>
<comment type="caution">
    <text evidence="3">The sequence shown here is derived from an EMBL/GenBank/DDBJ whole genome shotgun (WGS) entry which is preliminary data.</text>
</comment>
<feature type="transmembrane region" description="Helical" evidence="2">
    <location>
        <begin position="96"/>
        <end position="116"/>
    </location>
</feature>
<dbReference type="RefSeq" id="WP_380900355.1">
    <property type="nucleotide sequence ID" value="NZ_JBHUEG010000003.1"/>
</dbReference>
<dbReference type="PANTHER" id="PTHR34980">
    <property type="entry name" value="INNER MEMBRANE PROTEIN-RELATED-RELATED"/>
    <property type="match status" value="1"/>
</dbReference>
<feature type="transmembrane region" description="Helical" evidence="2">
    <location>
        <begin position="24"/>
        <end position="42"/>
    </location>
</feature>
<feature type="region of interest" description="Disordered" evidence="1">
    <location>
        <begin position="125"/>
        <end position="152"/>
    </location>
</feature>
<gene>
    <name evidence="3" type="ORF">ACFSR5_02455</name>
</gene>
<proteinExistence type="predicted"/>
<keyword evidence="2" id="KW-1133">Transmembrane helix</keyword>
<dbReference type="EMBL" id="JBHULR010000002">
    <property type="protein sequence ID" value="MFD2546502.1"/>
    <property type="molecule type" value="Genomic_DNA"/>
</dbReference>
<reference evidence="4" key="1">
    <citation type="journal article" date="2019" name="Int. J. Syst. Evol. Microbiol.">
        <title>The Global Catalogue of Microorganisms (GCM) 10K type strain sequencing project: providing services to taxonomists for standard genome sequencing and annotation.</title>
        <authorList>
            <consortium name="The Broad Institute Genomics Platform"/>
            <consortium name="The Broad Institute Genome Sequencing Center for Infectious Disease"/>
            <person name="Wu L."/>
            <person name="Ma J."/>
        </authorList>
    </citation>
    <scope>NUCLEOTIDE SEQUENCE [LARGE SCALE GENOMIC DNA]</scope>
    <source>
        <strain evidence="4">KCTC 42662</strain>
    </source>
</reference>
<feature type="transmembrane region" description="Helical" evidence="2">
    <location>
        <begin position="62"/>
        <end position="84"/>
    </location>
</feature>
<feature type="compositionally biased region" description="Pro residues" evidence="1">
    <location>
        <begin position="141"/>
        <end position="152"/>
    </location>
</feature>